<feature type="compositionally biased region" description="Basic and acidic residues" evidence="2">
    <location>
        <begin position="185"/>
        <end position="195"/>
    </location>
</feature>
<dbReference type="AlphaFoldDB" id="A0A150QII6"/>
<comment type="caution">
    <text evidence="3">The sequence shown here is derived from an EMBL/GenBank/DDBJ whole genome shotgun (WGS) entry which is preliminary data.</text>
</comment>
<dbReference type="EMBL" id="JEMA01000617">
    <property type="protein sequence ID" value="KYF67789.1"/>
    <property type="molecule type" value="Genomic_DNA"/>
</dbReference>
<evidence type="ECO:0000256" key="1">
    <source>
        <dbReference type="SAM" id="Coils"/>
    </source>
</evidence>
<evidence type="ECO:0000256" key="2">
    <source>
        <dbReference type="SAM" id="MobiDB-lite"/>
    </source>
</evidence>
<evidence type="ECO:0000313" key="4">
    <source>
        <dbReference type="Proteomes" id="UP000075260"/>
    </source>
</evidence>
<organism evidence="3 4">
    <name type="scientific">Sorangium cellulosum</name>
    <name type="common">Polyangium cellulosum</name>
    <dbReference type="NCBI Taxonomy" id="56"/>
    <lineage>
        <taxon>Bacteria</taxon>
        <taxon>Pseudomonadati</taxon>
        <taxon>Myxococcota</taxon>
        <taxon>Polyangia</taxon>
        <taxon>Polyangiales</taxon>
        <taxon>Polyangiaceae</taxon>
        <taxon>Sorangium</taxon>
    </lineage>
</organism>
<feature type="coiled-coil region" evidence="1">
    <location>
        <begin position="100"/>
        <end position="160"/>
    </location>
</feature>
<keyword evidence="1" id="KW-0175">Coiled coil</keyword>
<gene>
    <name evidence="3" type="ORF">BE15_15600</name>
</gene>
<reference evidence="3 4" key="1">
    <citation type="submission" date="2014-02" db="EMBL/GenBank/DDBJ databases">
        <title>The small core and large imbalanced accessory genome model reveals a collaborative survival strategy of Sorangium cellulosum strains in nature.</title>
        <authorList>
            <person name="Han K."/>
            <person name="Peng R."/>
            <person name="Blom J."/>
            <person name="Li Y.-Z."/>
        </authorList>
    </citation>
    <scope>NUCLEOTIDE SEQUENCE [LARGE SCALE GENOMIC DNA]</scope>
    <source>
        <strain evidence="3 4">So0008-312</strain>
    </source>
</reference>
<proteinExistence type="predicted"/>
<accession>A0A150QII6</accession>
<feature type="region of interest" description="Disordered" evidence="2">
    <location>
        <begin position="162"/>
        <end position="195"/>
    </location>
</feature>
<dbReference type="RefSeq" id="WP_061609581.1">
    <property type="nucleotide sequence ID" value="NZ_JEMA01000617.1"/>
</dbReference>
<evidence type="ECO:0000313" key="3">
    <source>
        <dbReference type="EMBL" id="KYF67789.1"/>
    </source>
</evidence>
<dbReference type="OrthoDB" id="5514742at2"/>
<protein>
    <submittedName>
        <fullName evidence="3">Uncharacterized protein</fullName>
    </submittedName>
</protein>
<name>A0A150QII6_SORCE</name>
<sequence>MTMRTGGRTEHEASAAHLESAITNSLEQVRDILCGAQLRELARRLSHTDAQLAVQAEELRSEARRRLDVLEAHTRKEIEALSATLEAQRAASACTLGNVARESRDAIASFEQRIQRLEDLVTRTHRELRQQLLEQSKSFIDETRRTRDELSATLERELAAWADSTDAALPDAPAREGAAASERYPTTEHRSDEAA</sequence>
<dbReference type="Proteomes" id="UP000075260">
    <property type="component" value="Unassembled WGS sequence"/>
</dbReference>